<sequence length="217" mass="23431">MTDTPEDRWKTASLRAWIMASAGSLPSYHLAYTFDHALIRDVLALVIYARATRDEIPAADVTIGQITWHLLHDDVTTLLTQTDLTAPEVADGPADTLHWLGRSYDPQHPPDMPHGRGLGGTGLEIGLHATHSAIGTILTDRHGHGPFRQGDRVLITGGEHAGTLAVIRTAGWYTDHANQTMITDPPAGYAVHVPGRVGDLHIDLQDLTADTNTPTPA</sequence>
<organism evidence="1 2">
    <name type="scientific">Actinoplanes derwentensis</name>
    <dbReference type="NCBI Taxonomy" id="113562"/>
    <lineage>
        <taxon>Bacteria</taxon>
        <taxon>Bacillati</taxon>
        <taxon>Actinomycetota</taxon>
        <taxon>Actinomycetes</taxon>
        <taxon>Micromonosporales</taxon>
        <taxon>Micromonosporaceae</taxon>
        <taxon>Actinoplanes</taxon>
    </lineage>
</organism>
<dbReference type="STRING" id="113562.SAMN04489716_7010"/>
<reference evidence="1 2" key="1">
    <citation type="submission" date="2016-10" db="EMBL/GenBank/DDBJ databases">
        <authorList>
            <person name="de Groot N.N."/>
        </authorList>
    </citation>
    <scope>NUCLEOTIDE SEQUENCE [LARGE SCALE GENOMIC DNA]</scope>
    <source>
        <strain evidence="1 2">DSM 43941</strain>
    </source>
</reference>
<gene>
    <name evidence="1" type="ORF">SAMN04489716_7010</name>
</gene>
<proteinExistence type="predicted"/>
<keyword evidence="2" id="KW-1185">Reference proteome</keyword>
<protein>
    <submittedName>
        <fullName evidence="1">Uncharacterized protein</fullName>
    </submittedName>
</protein>
<accession>A0A1H2CVH4</accession>
<evidence type="ECO:0000313" key="1">
    <source>
        <dbReference type="EMBL" id="SDT74528.1"/>
    </source>
</evidence>
<dbReference type="RefSeq" id="WP_092550957.1">
    <property type="nucleotide sequence ID" value="NZ_BOMJ01000003.1"/>
</dbReference>
<dbReference type="AlphaFoldDB" id="A0A1H2CVH4"/>
<dbReference type="EMBL" id="LT629758">
    <property type="protein sequence ID" value="SDT74528.1"/>
    <property type="molecule type" value="Genomic_DNA"/>
</dbReference>
<evidence type="ECO:0000313" key="2">
    <source>
        <dbReference type="Proteomes" id="UP000198688"/>
    </source>
</evidence>
<dbReference type="Proteomes" id="UP000198688">
    <property type="component" value="Chromosome I"/>
</dbReference>
<name>A0A1H2CVH4_9ACTN</name>